<accession>A0ABY3YT42</accession>
<dbReference type="EMBL" id="CP094298">
    <property type="protein sequence ID" value="UNZ00555.1"/>
    <property type="molecule type" value="Genomic_DNA"/>
</dbReference>
<keyword evidence="2" id="KW-1185">Reference proteome</keyword>
<sequence length="193" mass="21930">MAYGYQIEHRRRLRAQTVLNAARECSHARIARETGLHVSTVRTWQSRFAEHPAERSDQPPAFAPVQAAQVTALVCQLPVETAAYRYPAGQRRSWPVRALARGIVTFVSASTVRRWLDQDVLKPWQHRSWIFITDPGFRTKAERILDPYARTFDGVVLGEDEYVISADEKTSIQARCHPTLVLGKARAVRANHT</sequence>
<dbReference type="SUPFAM" id="SSF46689">
    <property type="entry name" value="Homeodomain-like"/>
    <property type="match status" value="1"/>
</dbReference>
<protein>
    <recommendedName>
        <fullName evidence="3">Transposase</fullName>
    </recommendedName>
</protein>
<organism evidence="1 2">
    <name type="scientific">Streptomyces rimosus subsp. rimosus</name>
    <dbReference type="NCBI Taxonomy" id="132474"/>
    <lineage>
        <taxon>Bacteria</taxon>
        <taxon>Bacillati</taxon>
        <taxon>Actinomycetota</taxon>
        <taxon>Actinomycetes</taxon>
        <taxon>Kitasatosporales</taxon>
        <taxon>Streptomycetaceae</taxon>
        <taxon>Streptomyces</taxon>
    </lineage>
</organism>
<evidence type="ECO:0000313" key="2">
    <source>
        <dbReference type="Proteomes" id="UP000829494"/>
    </source>
</evidence>
<evidence type="ECO:0008006" key="3">
    <source>
        <dbReference type="Google" id="ProtNLM"/>
    </source>
</evidence>
<proteinExistence type="predicted"/>
<dbReference type="InterPro" id="IPR009057">
    <property type="entry name" value="Homeodomain-like_sf"/>
</dbReference>
<dbReference type="GeneID" id="66860368"/>
<dbReference type="Proteomes" id="UP000829494">
    <property type="component" value="Chromosome"/>
</dbReference>
<dbReference type="Pfam" id="PF13551">
    <property type="entry name" value="HTH_29"/>
    <property type="match status" value="1"/>
</dbReference>
<dbReference type="RefSeq" id="WP_003980050.1">
    <property type="nucleotide sequence ID" value="NZ_CP043497.1"/>
</dbReference>
<gene>
    <name evidence="1" type="ORF">SRIMR7_00210</name>
</gene>
<name>A0ABY3YT42_STRRM</name>
<reference evidence="1 2" key="1">
    <citation type="submission" date="2022-03" db="EMBL/GenBank/DDBJ databases">
        <title>Complete genome of Streptomyces rimosus ssp. rimosus R7 (=ATCC 10970).</title>
        <authorList>
            <person name="Beganovic S."/>
            <person name="Ruckert C."/>
            <person name="Busche T."/>
            <person name="Kalinowski J."/>
            <person name="Wittmann C."/>
        </authorList>
    </citation>
    <scope>NUCLEOTIDE SEQUENCE [LARGE SCALE GENOMIC DNA]</scope>
    <source>
        <strain evidence="1 2">R7</strain>
    </source>
</reference>
<evidence type="ECO:0000313" key="1">
    <source>
        <dbReference type="EMBL" id="UNZ00555.1"/>
    </source>
</evidence>